<sequence>MRPNIALIGFMGTGKSAVGLELSRRLGLDLVEVDDLIAERAGKSIPEIFADEGEAAFRALEREAIAEVALRRGAVISCGGGAVLEPENVDRLRRSSVIVLLTAPVEEILSRAARDGEARPLLNTKEREARARELLKRRQPLYLRAADYVVETSGLEPGEVAEAIVECLRREP</sequence>
<keyword evidence="4" id="KW-0028">Amino-acid biosynthesis</keyword>
<dbReference type="InterPro" id="IPR023000">
    <property type="entry name" value="Shikimate_kinase_CS"/>
</dbReference>
<keyword evidence="9" id="KW-0057">Aromatic amino acid biosynthesis</keyword>
<dbReference type="PRINTS" id="PR01100">
    <property type="entry name" value="SHIKIMTKNASE"/>
</dbReference>
<dbReference type="GO" id="GO:0004765">
    <property type="term" value="F:shikimate kinase activity"/>
    <property type="evidence" value="ECO:0007669"/>
    <property type="project" value="UniProtKB-EC"/>
</dbReference>
<dbReference type="InterPro" id="IPR000623">
    <property type="entry name" value="Shikimate_kinase/TSH1"/>
</dbReference>
<evidence type="ECO:0000256" key="6">
    <source>
        <dbReference type="ARBA" id="ARBA00022741"/>
    </source>
</evidence>
<keyword evidence="7" id="KW-0418">Kinase</keyword>
<evidence type="ECO:0000256" key="9">
    <source>
        <dbReference type="ARBA" id="ARBA00023141"/>
    </source>
</evidence>
<organism evidence="11 12">
    <name type="scientific">miscellaneous Crenarchaeota group-15 archaeon DG-45</name>
    <dbReference type="NCBI Taxonomy" id="1685127"/>
    <lineage>
        <taxon>Archaea</taxon>
        <taxon>Candidatus Bathyarchaeota</taxon>
        <taxon>MCG-15</taxon>
    </lineage>
</organism>
<comment type="catalytic activity">
    <reaction evidence="10">
        <text>shikimate + ATP = 3-phosphoshikimate + ADP + H(+)</text>
        <dbReference type="Rhea" id="RHEA:13121"/>
        <dbReference type="ChEBI" id="CHEBI:15378"/>
        <dbReference type="ChEBI" id="CHEBI:30616"/>
        <dbReference type="ChEBI" id="CHEBI:36208"/>
        <dbReference type="ChEBI" id="CHEBI:145989"/>
        <dbReference type="ChEBI" id="CHEBI:456216"/>
        <dbReference type="EC" id="2.7.1.71"/>
    </reaction>
</comment>
<dbReference type="PATRIC" id="fig|1685127.3.peg.191"/>
<dbReference type="Proteomes" id="UP000037210">
    <property type="component" value="Unassembled WGS sequence"/>
</dbReference>
<keyword evidence="5" id="KW-0808">Transferase</keyword>
<keyword evidence="8" id="KW-0067">ATP-binding</keyword>
<dbReference type="PROSITE" id="PS01128">
    <property type="entry name" value="SHIKIMATE_KINASE"/>
    <property type="match status" value="1"/>
</dbReference>
<evidence type="ECO:0000256" key="7">
    <source>
        <dbReference type="ARBA" id="ARBA00022777"/>
    </source>
</evidence>
<evidence type="ECO:0000256" key="5">
    <source>
        <dbReference type="ARBA" id="ARBA00022679"/>
    </source>
</evidence>
<dbReference type="HAMAP" id="MF_00109">
    <property type="entry name" value="Shikimate_kinase"/>
    <property type="match status" value="1"/>
</dbReference>
<dbReference type="GO" id="GO:0009073">
    <property type="term" value="P:aromatic amino acid family biosynthetic process"/>
    <property type="evidence" value="ECO:0007669"/>
    <property type="project" value="UniProtKB-KW"/>
</dbReference>
<dbReference type="Gene3D" id="3.40.50.300">
    <property type="entry name" value="P-loop containing nucleotide triphosphate hydrolases"/>
    <property type="match status" value="1"/>
</dbReference>
<name>A0A0M0BSE6_9ARCH</name>
<dbReference type="GO" id="GO:0008652">
    <property type="term" value="P:amino acid biosynthetic process"/>
    <property type="evidence" value="ECO:0007669"/>
    <property type="project" value="UniProtKB-KW"/>
</dbReference>
<dbReference type="AlphaFoldDB" id="A0A0M0BSE6"/>
<evidence type="ECO:0000256" key="3">
    <source>
        <dbReference type="ARBA" id="ARBA00012154"/>
    </source>
</evidence>
<comment type="pathway">
    <text evidence="1">Metabolic intermediate biosynthesis; chorismate biosynthesis; chorismate from D-erythrose 4-phosphate and phosphoenolpyruvate: step 5/7.</text>
</comment>
<dbReference type="EC" id="2.7.1.71" evidence="3"/>
<dbReference type="InterPro" id="IPR031322">
    <property type="entry name" value="Shikimate/glucono_kinase"/>
</dbReference>
<reference evidence="11 12" key="1">
    <citation type="submission" date="2015-06" db="EMBL/GenBank/DDBJ databases">
        <title>New insights into the roles of widespread benthic archaea in carbon and nitrogen cycling.</title>
        <authorList>
            <person name="Lazar C.S."/>
            <person name="Baker B.J."/>
            <person name="Seitz K.W."/>
            <person name="Hyde A.S."/>
            <person name="Dick G.J."/>
            <person name="Hinrichs K.-U."/>
            <person name="Teske A.P."/>
        </authorList>
    </citation>
    <scope>NUCLEOTIDE SEQUENCE [LARGE SCALE GENOMIC DNA]</scope>
    <source>
        <strain evidence="11">DG-45</strain>
    </source>
</reference>
<dbReference type="PANTHER" id="PTHR21087:SF16">
    <property type="entry name" value="SHIKIMATE KINASE 1, CHLOROPLASTIC"/>
    <property type="match status" value="1"/>
</dbReference>
<dbReference type="CDD" id="cd00464">
    <property type="entry name" value="SK"/>
    <property type="match status" value="1"/>
</dbReference>
<protein>
    <recommendedName>
        <fullName evidence="3">shikimate kinase</fullName>
        <ecNumber evidence="3">2.7.1.71</ecNumber>
    </recommendedName>
</protein>
<evidence type="ECO:0000256" key="8">
    <source>
        <dbReference type="ARBA" id="ARBA00022840"/>
    </source>
</evidence>
<dbReference type="GO" id="GO:0009423">
    <property type="term" value="P:chorismate biosynthetic process"/>
    <property type="evidence" value="ECO:0007669"/>
    <property type="project" value="UniProtKB-UniPathway"/>
</dbReference>
<dbReference type="PANTHER" id="PTHR21087">
    <property type="entry name" value="SHIKIMATE KINASE"/>
    <property type="match status" value="1"/>
</dbReference>
<dbReference type="GO" id="GO:0005524">
    <property type="term" value="F:ATP binding"/>
    <property type="evidence" value="ECO:0007669"/>
    <property type="project" value="UniProtKB-KW"/>
</dbReference>
<proteinExistence type="inferred from homology"/>
<keyword evidence="6" id="KW-0547">Nucleotide-binding</keyword>
<dbReference type="SUPFAM" id="SSF52540">
    <property type="entry name" value="P-loop containing nucleoside triphosphate hydrolases"/>
    <property type="match status" value="1"/>
</dbReference>
<dbReference type="UniPathway" id="UPA00053">
    <property type="reaction ID" value="UER00088"/>
</dbReference>
<comment type="caution">
    <text evidence="11">The sequence shown here is derived from an EMBL/GenBank/DDBJ whole genome shotgun (WGS) entry which is preliminary data.</text>
</comment>
<dbReference type="EMBL" id="LFWZ01000006">
    <property type="protein sequence ID" value="KON31374.1"/>
    <property type="molecule type" value="Genomic_DNA"/>
</dbReference>
<evidence type="ECO:0000313" key="12">
    <source>
        <dbReference type="Proteomes" id="UP000037210"/>
    </source>
</evidence>
<evidence type="ECO:0000256" key="10">
    <source>
        <dbReference type="ARBA" id="ARBA00048567"/>
    </source>
</evidence>
<evidence type="ECO:0000256" key="1">
    <source>
        <dbReference type="ARBA" id="ARBA00004842"/>
    </source>
</evidence>
<evidence type="ECO:0000313" key="11">
    <source>
        <dbReference type="EMBL" id="KON31374.1"/>
    </source>
</evidence>
<dbReference type="InterPro" id="IPR027417">
    <property type="entry name" value="P-loop_NTPase"/>
</dbReference>
<accession>A0A0M0BSE6</accession>
<gene>
    <name evidence="11" type="ORF">AC482_01025</name>
</gene>
<dbReference type="Pfam" id="PF01202">
    <property type="entry name" value="SKI"/>
    <property type="match status" value="1"/>
</dbReference>
<evidence type="ECO:0000256" key="4">
    <source>
        <dbReference type="ARBA" id="ARBA00022605"/>
    </source>
</evidence>
<evidence type="ECO:0000256" key="2">
    <source>
        <dbReference type="ARBA" id="ARBA00006997"/>
    </source>
</evidence>
<comment type="similarity">
    <text evidence="2">Belongs to the shikimate kinase family.</text>
</comment>
<dbReference type="GO" id="GO:0005829">
    <property type="term" value="C:cytosol"/>
    <property type="evidence" value="ECO:0007669"/>
    <property type="project" value="TreeGrafter"/>
</dbReference>